<reference evidence="1" key="1">
    <citation type="submission" date="2020-11" db="EMBL/GenBank/DDBJ databases">
        <authorList>
            <consortium name="DOE Joint Genome Institute"/>
            <person name="Ahrendt S."/>
            <person name="Riley R."/>
            <person name="Andreopoulos W."/>
            <person name="Labutti K."/>
            <person name="Pangilinan J."/>
            <person name="Ruiz-Duenas F.J."/>
            <person name="Barrasa J.M."/>
            <person name="Sanchez-Garcia M."/>
            <person name="Camarero S."/>
            <person name="Miyauchi S."/>
            <person name="Serrano A."/>
            <person name="Linde D."/>
            <person name="Babiker R."/>
            <person name="Drula E."/>
            <person name="Ayuso-Fernandez I."/>
            <person name="Pacheco R."/>
            <person name="Padilla G."/>
            <person name="Ferreira P."/>
            <person name="Barriuso J."/>
            <person name="Kellner H."/>
            <person name="Castanera R."/>
            <person name="Alfaro M."/>
            <person name="Ramirez L."/>
            <person name="Pisabarro A.G."/>
            <person name="Kuo A."/>
            <person name="Tritt A."/>
            <person name="Lipzen A."/>
            <person name="He G."/>
            <person name="Yan M."/>
            <person name="Ng V."/>
            <person name="Cullen D."/>
            <person name="Martin F."/>
            <person name="Rosso M.-N."/>
            <person name="Henrissat B."/>
            <person name="Hibbett D."/>
            <person name="Martinez A.T."/>
            <person name="Grigoriev I.V."/>
        </authorList>
    </citation>
    <scope>NUCLEOTIDE SEQUENCE</scope>
    <source>
        <strain evidence="1">ATCC 90797</strain>
    </source>
</reference>
<sequence>MSLVHGHFMDIGYPGVMRKNAIVDLMELLKAGKPLNTSRVTVNELGILVLRSSWSSADCIKARRSLSSSSKPSTTSLYTAIFLHLTMTSQGRVQQIVVTNNATFDGTVYVFKNAGTYYLLGTIRVGERKTFPINVVQSGINNGDDIRARILSTQGADNTDSVLVTYVSNSANQAEYIVSGTAGDPKINFSAIAPMTGGPSPPPELRRVRQVTVTNRATFDGTVYIFKNAGTYYLLGPIRVGETQTFRINEVQSGVNNGDDIRTRILSSQGADNTDGTLVTYVSNANFEARYIVDGTAGNPTIQFVSVNSL</sequence>
<name>A0A9P6DDR2_PLEER</name>
<gene>
    <name evidence="1" type="ORF">BDN71DRAFT_1592145</name>
</gene>
<organism evidence="1 2">
    <name type="scientific">Pleurotus eryngii</name>
    <name type="common">Boletus of the steppes</name>
    <dbReference type="NCBI Taxonomy" id="5323"/>
    <lineage>
        <taxon>Eukaryota</taxon>
        <taxon>Fungi</taxon>
        <taxon>Dikarya</taxon>
        <taxon>Basidiomycota</taxon>
        <taxon>Agaricomycotina</taxon>
        <taxon>Agaricomycetes</taxon>
        <taxon>Agaricomycetidae</taxon>
        <taxon>Agaricales</taxon>
        <taxon>Pleurotineae</taxon>
        <taxon>Pleurotaceae</taxon>
        <taxon>Pleurotus</taxon>
    </lineage>
</organism>
<dbReference type="Proteomes" id="UP000807025">
    <property type="component" value="Unassembled WGS sequence"/>
</dbReference>
<keyword evidence="2" id="KW-1185">Reference proteome</keyword>
<evidence type="ECO:0000313" key="2">
    <source>
        <dbReference type="Proteomes" id="UP000807025"/>
    </source>
</evidence>
<dbReference type="AlphaFoldDB" id="A0A9P6DDR2"/>
<evidence type="ECO:0000313" key="1">
    <source>
        <dbReference type="EMBL" id="KAF9491650.1"/>
    </source>
</evidence>
<dbReference type="OrthoDB" id="2940912at2759"/>
<accession>A0A9P6DDR2</accession>
<dbReference type="EMBL" id="MU154614">
    <property type="protein sequence ID" value="KAF9491650.1"/>
    <property type="molecule type" value="Genomic_DNA"/>
</dbReference>
<comment type="caution">
    <text evidence="1">The sequence shown here is derived from an EMBL/GenBank/DDBJ whole genome shotgun (WGS) entry which is preliminary data.</text>
</comment>
<protein>
    <submittedName>
        <fullName evidence="1">Uncharacterized protein</fullName>
    </submittedName>
</protein>
<proteinExistence type="predicted"/>